<reference evidence="2" key="1">
    <citation type="journal article" date="2010" name="Science">
        <title>Plasticity of animal genome architecture unmasked by rapid evolution of a pelagic tunicate.</title>
        <authorList>
            <person name="Denoeud F."/>
            <person name="Henriet S."/>
            <person name="Mungpakdee S."/>
            <person name="Aury J.M."/>
            <person name="Da Silva C."/>
            <person name="Brinkmann H."/>
            <person name="Mikhaleva J."/>
            <person name="Olsen L.C."/>
            <person name="Jubin C."/>
            <person name="Canestro C."/>
            <person name="Bouquet J.M."/>
            <person name="Danks G."/>
            <person name="Poulain J."/>
            <person name="Campsteijn C."/>
            <person name="Adamski M."/>
            <person name="Cross I."/>
            <person name="Yadetie F."/>
            <person name="Muffato M."/>
            <person name="Louis A."/>
            <person name="Butcher S."/>
            <person name="Tsagkogeorga G."/>
            <person name="Konrad A."/>
            <person name="Singh S."/>
            <person name="Jensen M.F."/>
            <person name="Cong E.H."/>
            <person name="Eikeseth-Otteraa H."/>
            <person name="Noel B."/>
            <person name="Anthouard V."/>
            <person name="Porcel B.M."/>
            <person name="Kachouri-Lafond R."/>
            <person name="Nishino A."/>
            <person name="Ugolini M."/>
            <person name="Chourrout P."/>
            <person name="Nishida H."/>
            <person name="Aasland R."/>
            <person name="Huzurbazar S."/>
            <person name="Westhof E."/>
            <person name="Delsuc F."/>
            <person name="Lehrach H."/>
            <person name="Reinhardt R."/>
            <person name="Weissenbach J."/>
            <person name="Roy S.W."/>
            <person name="Artiguenave F."/>
            <person name="Postlethwait J.H."/>
            <person name="Manak J.R."/>
            <person name="Thompson E.M."/>
            <person name="Jaillon O."/>
            <person name="Du Pasquier L."/>
            <person name="Boudinot P."/>
            <person name="Liberles D.A."/>
            <person name="Volff J.N."/>
            <person name="Philippe H."/>
            <person name="Lenhard B."/>
            <person name="Roest Crollius H."/>
            <person name="Wincker P."/>
            <person name="Chourrout D."/>
        </authorList>
    </citation>
    <scope>NUCLEOTIDE SEQUENCE [LARGE SCALE GENOMIC DNA]</scope>
</reference>
<evidence type="ECO:0000313" key="3">
    <source>
        <dbReference type="Proteomes" id="UP000001307"/>
    </source>
</evidence>
<feature type="transmembrane region" description="Helical" evidence="1">
    <location>
        <begin position="637"/>
        <end position="662"/>
    </location>
</feature>
<organism evidence="2">
    <name type="scientific">Oikopleura dioica</name>
    <name type="common">Tunicate</name>
    <dbReference type="NCBI Taxonomy" id="34765"/>
    <lineage>
        <taxon>Eukaryota</taxon>
        <taxon>Metazoa</taxon>
        <taxon>Chordata</taxon>
        <taxon>Tunicata</taxon>
        <taxon>Appendicularia</taxon>
        <taxon>Copelata</taxon>
        <taxon>Oikopleuridae</taxon>
        <taxon>Oikopleura</taxon>
    </lineage>
</organism>
<dbReference type="SUPFAM" id="SSF50965">
    <property type="entry name" value="Galactose oxidase, central domain"/>
    <property type="match status" value="1"/>
</dbReference>
<feature type="transmembrane region" description="Helical" evidence="1">
    <location>
        <begin position="699"/>
        <end position="720"/>
    </location>
</feature>
<keyword evidence="1" id="KW-1133">Transmembrane helix</keyword>
<accession>E4X885</accession>
<gene>
    <name evidence="2" type="ORF">GSOID_T00004086001</name>
</gene>
<keyword evidence="3" id="KW-1185">Reference proteome</keyword>
<proteinExistence type="predicted"/>
<dbReference type="InParanoid" id="E4X885"/>
<dbReference type="InterPro" id="IPR011043">
    <property type="entry name" value="Gal_Oxase/kelch_b-propeller"/>
</dbReference>
<evidence type="ECO:0000313" key="2">
    <source>
        <dbReference type="EMBL" id="CBY08081.1"/>
    </source>
</evidence>
<keyword evidence="1" id="KW-0812">Transmembrane</keyword>
<sequence length="721" mass="81242">MEIVRKLEELNDGTFPCDIILSFSEKCPGSSAQEQKLCDMIKDAVNLVFEFLNYEFPTCLESFECIPDFFADICPEHIECSENEIPNRALKINTNDLNHEFIDKTDLDTSGILTRGSMYSYYGNKHYFFGGEDVRLDKNRIFEKNVVYLDTDGFTRTKIDLPEYNASMNMLYKGFARGASAIHQGKVWICGVGFAPKSCYKFSGKHFDSSEKMLNIGHTDYSSLLSTSQFGLLISGGRTEVAYPERDWNHHSSDHSVFESFDGNKWIKLEIDDRSSTRYLSSHLSIEINRNIFIIGGNQGSAKPNPNLKLSLPSGCAHVFQKNCRAVLTSSGSLFQYRQGRGIWKNNVLTMIGNSLFSFGTFHEQLKLDENDELYSSKVSNEAGKEQSVSMFYDAAVFDACLLPDISSSISAPKGKARERDLQLEYSLTISFETYDALDSVQETIEENLLINSEETLKKLQEDEAFEDLKVEEIKELANNTEVDEEILPEIGAYSTFLEYFDCEDKDEESICSICREETCKCSATKDKSVCDAFFYYVDLDIYGKTTDEQAEILERIKKSINLTVLEDESEACEECVAESTIIYEITTNALDFTTENDALATETSEETTEQTENSFDTTTIFYTTSADEHKDEEVTILAIILSASYGALCLTALNGSVFYIFKSTNKSLSVVLFITVLTVSIANGIQITFFLMNKMDEATFLGSFILTLIYGAFSVPTLLY</sequence>
<evidence type="ECO:0000256" key="1">
    <source>
        <dbReference type="SAM" id="Phobius"/>
    </source>
</evidence>
<keyword evidence="1" id="KW-0472">Membrane</keyword>
<dbReference type="AlphaFoldDB" id="E4X885"/>
<dbReference type="EMBL" id="FN653029">
    <property type="protein sequence ID" value="CBY08081.1"/>
    <property type="molecule type" value="Genomic_DNA"/>
</dbReference>
<feature type="transmembrane region" description="Helical" evidence="1">
    <location>
        <begin position="669"/>
        <end position="693"/>
    </location>
</feature>
<dbReference type="Proteomes" id="UP000001307">
    <property type="component" value="Unassembled WGS sequence"/>
</dbReference>
<name>E4X885_OIKDI</name>
<protein>
    <submittedName>
        <fullName evidence="2">Uncharacterized protein</fullName>
    </submittedName>
</protein>
<dbReference type="OrthoDB" id="10446614at2759"/>